<evidence type="ECO:0000313" key="1">
    <source>
        <dbReference type="EnsemblPlants" id="OPUNC03G03030.1"/>
    </source>
</evidence>
<reference evidence="1" key="2">
    <citation type="submission" date="2018-05" db="EMBL/GenBank/DDBJ databases">
        <title>OpunRS2 (Oryza punctata Reference Sequence Version 2).</title>
        <authorList>
            <person name="Zhang J."/>
            <person name="Kudrna D."/>
            <person name="Lee S."/>
            <person name="Talag J."/>
            <person name="Welchert J."/>
            <person name="Wing R.A."/>
        </authorList>
    </citation>
    <scope>NUCLEOTIDE SEQUENCE [LARGE SCALE GENOMIC DNA]</scope>
</reference>
<dbReference type="Proteomes" id="UP000026962">
    <property type="component" value="Chromosome 3"/>
</dbReference>
<dbReference type="Gramene" id="OPUNC03G03030.1">
    <property type="protein sequence ID" value="OPUNC03G03030.1"/>
    <property type="gene ID" value="OPUNC03G03030"/>
</dbReference>
<dbReference type="HOGENOM" id="CLU_1117229_0_0_1"/>
<dbReference type="EnsemblPlants" id="OPUNC03G03030.1">
    <property type="protein sequence ID" value="OPUNC03G03030.1"/>
    <property type="gene ID" value="OPUNC03G03030"/>
</dbReference>
<sequence>MDQLHCDQAIWREVGRWLEKDFEGATVEERFSISTTEGRIVWERCSISTMDGVWLSTLEGKFFPLSTTYWADTLFLTSAHRKPEQSQSNISRKINRRLNLTFLPRLPELESRRTDTDDDFSFSSGTARAGAAGAAGGGGGGASAFAGASSTALCRAGKRMQSLVASACLARSQAGAIAHDPSKATPLAHPILAAAVAARRKNQTGSEWQDLWMNRSPHRGASFAATADACSVAERLLSLGNGITRKDDS</sequence>
<evidence type="ECO:0000313" key="2">
    <source>
        <dbReference type="Proteomes" id="UP000026962"/>
    </source>
</evidence>
<protein>
    <submittedName>
        <fullName evidence="1">Uncharacterized protein</fullName>
    </submittedName>
</protein>
<dbReference type="AlphaFoldDB" id="A0A0E0K8M6"/>
<proteinExistence type="predicted"/>
<name>A0A0E0K8M6_ORYPU</name>
<keyword evidence="2" id="KW-1185">Reference proteome</keyword>
<reference evidence="1" key="1">
    <citation type="submission" date="2015-04" db="UniProtKB">
        <authorList>
            <consortium name="EnsemblPlants"/>
        </authorList>
    </citation>
    <scope>IDENTIFICATION</scope>
</reference>
<organism evidence="1">
    <name type="scientific">Oryza punctata</name>
    <name type="common">Red rice</name>
    <dbReference type="NCBI Taxonomy" id="4537"/>
    <lineage>
        <taxon>Eukaryota</taxon>
        <taxon>Viridiplantae</taxon>
        <taxon>Streptophyta</taxon>
        <taxon>Embryophyta</taxon>
        <taxon>Tracheophyta</taxon>
        <taxon>Spermatophyta</taxon>
        <taxon>Magnoliopsida</taxon>
        <taxon>Liliopsida</taxon>
        <taxon>Poales</taxon>
        <taxon>Poaceae</taxon>
        <taxon>BOP clade</taxon>
        <taxon>Oryzoideae</taxon>
        <taxon>Oryzeae</taxon>
        <taxon>Oryzinae</taxon>
        <taxon>Oryza</taxon>
    </lineage>
</organism>
<accession>A0A0E0K8M6</accession>